<dbReference type="CDD" id="cd00158">
    <property type="entry name" value="RHOD"/>
    <property type="match status" value="1"/>
</dbReference>
<dbReference type="PANTHER" id="PTHR43031">
    <property type="entry name" value="FAD-DEPENDENT OXIDOREDUCTASE"/>
    <property type="match status" value="1"/>
</dbReference>
<name>A0ABU9KWW1_9EURY</name>
<keyword evidence="3" id="KW-1185">Reference proteome</keyword>
<dbReference type="Gene3D" id="3.40.250.10">
    <property type="entry name" value="Rhodanese-like domain"/>
    <property type="match status" value="1"/>
</dbReference>
<proteinExistence type="predicted"/>
<evidence type="ECO:0000313" key="3">
    <source>
        <dbReference type="Proteomes" id="UP001396646"/>
    </source>
</evidence>
<evidence type="ECO:0000313" key="2">
    <source>
        <dbReference type="EMBL" id="MEL4306268.1"/>
    </source>
</evidence>
<accession>A0ABU9KWW1</accession>
<dbReference type="PROSITE" id="PS50206">
    <property type="entry name" value="RHODANESE_3"/>
    <property type="match status" value="1"/>
</dbReference>
<dbReference type="SUPFAM" id="SSF52821">
    <property type="entry name" value="Rhodanese/Cell cycle control phosphatase"/>
    <property type="match status" value="1"/>
</dbReference>
<feature type="domain" description="Rhodanese" evidence="1">
    <location>
        <begin position="55"/>
        <end position="143"/>
    </location>
</feature>
<protein>
    <submittedName>
        <fullName evidence="2">Rhodanese-like domain-containing protein</fullName>
    </submittedName>
</protein>
<dbReference type="InterPro" id="IPR036873">
    <property type="entry name" value="Rhodanese-like_dom_sf"/>
</dbReference>
<dbReference type="Pfam" id="PF00581">
    <property type="entry name" value="Rhodanese"/>
    <property type="match status" value="1"/>
</dbReference>
<sequence length="147" mass="15656">MSMLSEKILLVLAIVIVSCLILGCAGYGTSDPADGTVGSDGYTDVSVKEAKEMIDSGDVFLLDVRSVGEFETEHIEGAVNINVNELSSRLDEVPRDETILVYCRSGSRSVTASNILVDAGYMDVYNMLGGINKWKAAGYPYVSGSSS</sequence>
<dbReference type="InterPro" id="IPR050229">
    <property type="entry name" value="GlpE_sulfurtransferase"/>
</dbReference>
<dbReference type="RefSeq" id="WP_342127875.1">
    <property type="nucleotide sequence ID" value="NZ_JBCAUS010000007.1"/>
</dbReference>
<reference evidence="2 3" key="1">
    <citation type="submission" date="2024-04" db="EMBL/GenBank/DDBJ databases">
        <title>Methanococcoides sp. LMO-2.</title>
        <authorList>
            <person name="Liang L."/>
        </authorList>
    </citation>
    <scope>NUCLEOTIDE SEQUENCE [LARGE SCALE GENOMIC DNA]</scope>
    <source>
        <strain evidence="2 3">LMO-2</strain>
    </source>
</reference>
<comment type="caution">
    <text evidence="2">The sequence shown here is derived from an EMBL/GenBank/DDBJ whole genome shotgun (WGS) entry which is preliminary data.</text>
</comment>
<dbReference type="InterPro" id="IPR001763">
    <property type="entry name" value="Rhodanese-like_dom"/>
</dbReference>
<dbReference type="PROSITE" id="PS51257">
    <property type="entry name" value="PROKAR_LIPOPROTEIN"/>
    <property type="match status" value="1"/>
</dbReference>
<organism evidence="2 3">
    <name type="scientific">Methanococcoides cohabitans</name>
    <dbReference type="NCBI Taxonomy" id="3136559"/>
    <lineage>
        <taxon>Archaea</taxon>
        <taxon>Methanobacteriati</taxon>
        <taxon>Methanobacteriota</taxon>
        <taxon>Stenosarchaea group</taxon>
        <taxon>Methanomicrobia</taxon>
        <taxon>Methanosarcinales</taxon>
        <taxon>Methanosarcinaceae</taxon>
        <taxon>Methanococcoides</taxon>
    </lineage>
</organism>
<gene>
    <name evidence="2" type="ORF">WOA13_10605</name>
</gene>
<dbReference type="SMART" id="SM00450">
    <property type="entry name" value="RHOD"/>
    <property type="match status" value="1"/>
</dbReference>
<dbReference type="Proteomes" id="UP001396646">
    <property type="component" value="Unassembled WGS sequence"/>
</dbReference>
<dbReference type="EMBL" id="JBCAUS010000007">
    <property type="protein sequence ID" value="MEL4306268.1"/>
    <property type="molecule type" value="Genomic_DNA"/>
</dbReference>
<dbReference type="PANTHER" id="PTHR43031:SF1">
    <property type="entry name" value="PYRIDINE NUCLEOTIDE-DISULPHIDE OXIDOREDUCTASE"/>
    <property type="match status" value="1"/>
</dbReference>
<evidence type="ECO:0000259" key="1">
    <source>
        <dbReference type="PROSITE" id="PS50206"/>
    </source>
</evidence>